<keyword evidence="2" id="KW-0472">Membrane</keyword>
<sequence length="350" mass="37243">MATRFTTTYHQVYYAGTLAVETSTRTVTYTVDPGYTFIPDDLTGTGNGPTEVLITSTGKSTIFVTKTTIVPSTTLTASNPASTKDTTSIALSSIASYDSIQATATDPYTKSHLSSAISQWSSWASLSSGYTTLIPSTTTKSPNPTTGITAIALSQITSWNSIASTATDPILKGALQSATSQASSMASLTSGAYTAVITISPSEQSAIDKSNKDSARSRITYTAVLSVIGILLLIACIWMLGYYFVRKRRQRRGKNMPPLKEYVCPNLGSLNGLMAEMGRENATEEQGSSRGEGLRRLPRVPRTQSTLLELEPPEGIAELPGSDPVIALPEKRAELDGEGAAHSEKINYGV</sequence>
<dbReference type="OrthoDB" id="3540317at2759"/>
<keyword evidence="2" id="KW-1133">Transmembrane helix</keyword>
<name>A0A9X0AHZ4_9HELO</name>
<gene>
    <name evidence="3" type="ORF">OCU04_009201</name>
</gene>
<evidence type="ECO:0000256" key="1">
    <source>
        <dbReference type="SAM" id="MobiDB-lite"/>
    </source>
</evidence>
<dbReference type="Proteomes" id="UP001152300">
    <property type="component" value="Unassembled WGS sequence"/>
</dbReference>
<proteinExistence type="predicted"/>
<accession>A0A9X0AHZ4</accession>
<organism evidence="3 4">
    <name type="scientific">Sclerotinia nivalis</name>
    <dbReference type="NCBI Taxonomy" id="352851"/>
    <lineage>
        <taxon>Eukaryota</taxon>
        <taxon>Fungi</taxon>
        <taxon>Dikarya</taxon>
        <taxon>Ascomycota</taxon>
        <taxon>Pezizomycotina</taxon>
        <taxon>Leotiomycetes</taxon>
        <taxon>Helotiales</taxon>
        <taxon>Sclerotiniaceae</taxon>
        <taxon>Sclerotinia</taxon>
    </lineage>
</organism>
<keyword evidence="4" id="KW-1185">Reference proteome</keyword>
<evidence type="ECO:0000313" key="3">
    <source>
        <dbReference type="EMBL" id="KAJ8062679.1"/>
    </source>
</evidence>
<dbReference type="EMBL" id="JAPEIS010000010">
    <property type="protein sequence ID" value="KAJ8062679.1"/>
    <property type="molecule type" value="Genomic_DNA"/>
</dbReference>
<keyword evidence="2" id="KW-0812">Transmembrane</keyword>
<dbReference type="AlphaFoldDB" id="A0A9X0AHZ4"/>
<comment type="caution">
    <text evidence="3">The sequence shown here is derived from an EMBL/GenBank/DDBJ whole genome shotgun (WGS) entry which is preliminary data.</text>
</comment>
<reference evidence="3" key="1">
    <citation type="submission" date="2022-11" db="EMBL/GenBank/DDBJ databases">
        <title>Genome Resource of Sclerotinia nivalis Strain SnTB1, a Plant Pathogen Isolated from American Ginseng.</title>
        <authorList>
            <person name="Fan S."/>
        </authorList>
    </citation>
    <scope>NUCLEOTIDE SEQUENCE</scope>
    <source>
        <strain evidence="3">SnTB1</strain>
    </source>
</reference>
<evidence type="ECO:0000313" key="4">
    <source>
        <dbReference type="Proteomes" id="UP001152300"/>
    </source>
</evidence>
<feature type="region of interest" description="Disordered" evidence="1">
    <location>
        <begin position="304"/>
        <end position="323"/>
    </location>
</feature>
<feature type="transmembrane region" description="Helical" evidence="2">
    <location>
        <begin position="219"/>
        <end position="245"/>
    </location>
</feature>
<feature type="region of interest" description="Disordered" evidence="1">
    <location>
        <begin position="279"/>
        <end position="298"/>
    </location>
</feature>
<evidence type="ECO:0000256" key="2">
    <source>
        <dbReference type="SAM" id="Phobius"/>
    </source>
</evidence>
<protein>
    <submittedName>
        <fullName evidence="3">Uncharacterized protein</fullName>
    </submittedName>
</protein>